<accession>A0A3B0KPU2</accession>
<gene>
    <name evidence="2" type="ORF">DGUA_6G015641</name>
</gene>
<evidence type="ECO:0000313" key="3">
    <source>
        <dbReference type="Proteomes" id="UP000268350"/>
    </source>
</evidence>
<dbReference type="AlphaFoldDB" id="A0A3B0KPU2"/>
<dbReference type="EMBL" id="OUUW01000013">
    <property type="protein sequence ID" value="SPP87856.1"/>
    <property type="molecule type" value="Genomic_DNA"/>
</dbReference>
<feature type="signal peptide" evidence="1">
    <location>
        <begin position="1"/>
        <end position="23"/>
    </location>
</feature>
<name>A0A3B0KPU2_DROGU</name>
<keyword evidence="3" id="KW-1185">Reference proteome</keyword>
<sequence length="121" mass="12527">MRSFPCLVVAAALLAICVREALAAEQPQPLLDEGGDVDVDASLERVRRQVGIVAIGLGGSGGRRGGGGGGGRFDGPFRNNYRGGPYGGPFNGGPFYGGGPFGNPYQGRRYAGRFGGDFYGR</sequence>
<keyword evidence="1" id="KW-0732">Signal</keyword>
<evidence type="ECO:0000313" key="2">
    <source>
        <dbReference type="EMBL" id="SPP87856.1"/>
    </source>
</evidence>
<proteinExistence type="predicted"/>
<protein>
    <submittedName>
        <fullName evidence="2">Uncharacterized protein</fullName>
    </submittedName>
</protein>
<reference evidence="3" key="1">
    <citation type="submission" date="2018-01" db="EMBL/GenBank/DDBJ databases">
        <authorList>
            <person name="Alioto T."/>
            <person name="Alioto T."/>
        </authorList>
    </citation>
    <scope>NUCLEOTIDE SEQUENCE [LARGE SCALE GENOMIC DNA]</scope>
</reference>
<dbReference type="OMA" id="PYQGRRY"/>
<dbReference type="Proteomes" id="UP000268350">
    <property type="component" value="Unassembled WGS sequence"/>
</dbReference>
<feature type="chain" id="PRO_5017482768" evidence="1">
    <location>
        <begin position="24"/>
        <end position="121"/>
    </location>
</feature>
<organism evidence="2 3">
    <name type="scientific">Drosophila guanche</name>
    <name type="common">Fruit fly</name>
    <dbReference type="NCBI Taxonomy" id="7266"/>
    <lineage>
        <taxon>Eukaryota</taxon>
        <taxon>Metazoa</taxon>
        <taxon>Ecdysozoa</taxon>
        <taxon>Arthropoda</taxon>
        <taxon>Hexapoda</taxon>
        <taxon>Insecta</taxon>
        <taxon>Pterygota</taxon>
        <taxon>Neoptera</taxon>
        <taxon>Endopterygota</taxon>
        <taxon>Diptera</taxon>
        <taxon>Brachycera</taxon>
        <taxon>Muscomorpha</taxon>
        <taxon>Ephydroidea</taxon>
        <taxon>Drosophilidae</taxon>
        <taxon>Drosophila</taxon>
        <taxon>Sophophora</taxon>
    </lineage>
</organism>
<evidence type="ECO:0000256" key="1">
    <source>
        <dbReference type="SAM" id="SignalP"/>
    </source>
</evidence>